<proteinExistence type="inferred from homology"/>
<reference evidence="6" key="1">
    <citation type="submission" date="2025-08" db="UniProtKB">
        <authorList>
            <consortium name="Ensembl"/>
        </authorList>
    </citation>
    <scope>IDENTIFICATION</scope>
</reference>
<dbReference type="InterPro" id="IPR051998">
    <property type="entry name" value="Meteorin-like"/>
</dbReference>
<evidence type="ECO:0000256" key="4">
    <source>
        <dbReference type="ARBA" id="ARBA00022729"/>
    </source>
</evidence>
<reference evidence="6" key="2">
    <citation type="submission" date="2025-09" db="UniProtKB">
        <authorList>
            <consortium name="Ensembl"/>
        </authorList>
    </citation>
    <scope>IDENTIFICATION</scope>
</reference>
<accession>A0A8C3KK77</accession>
<evidence type="ECO:0000256" key="5">
    <source>
        <dbReference type="ARBA" id="ARBA00023157"/>
    </source>
</evidence>
<evidence type="ECO:0000313" key="7">
    <source>
        <dbReference type="Proteomes" id="UP000694419"/>
    </source>
</evidence>
<evidence type="ECO:0000256" key="3">
    <source>
        <dbReference type="ARBA" id="ARBA00022525"/>
    </source>
</evidence>
<evidence type="ECO:0000256" key="2">
    <source>
        <dbReference type="ARBA" id="ARBA00005669"/>
    </source>
</evidence>
<evidence type="ECO:0000313" key="6">
    <source>
        <dbReference type="Ensembl" id="ENSCPGP00000024548.1"/>
    </source>
</evidence>
<sequence>MMRSHPKAEAPRVCSLCSSCAPPQRGCSGVPGCWGGHWLGGGPCHPERGSRLMGAAVPGSGLSQEAGSVEQLSLHCAEGSLEWLYPTGALRLRLDPRLPPTTAAIKGQSPRHVTACVKPSGTFRGAQLYLEREGVLELLLPEAPRPRVRCFSWLPREKVALFLQATPHRDISRRIAAFRYELRGDWLARPALPATSLTGEGEPPAQPCLSFPRDGASSLPGVSPSMPGGEGMEGPDPGWVTKCLAIAGACRPCNDTEILMAICTSDFVIRGSIRSVSNDAELQESVIGVSATRIHRQKFPLFQVGGRPAGSIRTPLRCGVKPGPGTFLFTGWLHFGEAWLSCAPRYRDFQRIYEGARRTRQNPCEFPVD</sequence>
<organism evidence="6 7">
    <name type="scientific">Calidris pygmaea</name>
    <name type="common">Spoon-billed sandpiper</name>
    <dbReference type="NCBI Taxonomy" id="425635"/>
    <lineage>
        <taxon>Eukaryota</taxon>
        <taxon>Metazoa</taxon>
        <taxon>Chordata</taxon>
        <taxon>Craniata</taxon>
        <taxon>Vertebrata</taxon>
        <taxon>Euteleostomi</taxon>
        <taxon>Archelosauria</taxon>
        <taxon>Archosauria</taxon>
        <taxon>Dinosauria</taxon>
        <taxon>Saurischia</taxon>
        <taxon>Theropoda</taxon>
        <taxon>Coelurosauria</taxon>
        <taxon>Aves</taxon>
        <taxon>Neognathae</taxon>
        <taxon>Neoaves</taxon>
        <taxon>Charadriiformes</taxon>
        <taxon>Scolopacidae</taxon>
        <taxon>Calidris</taxon>
    </lineage>
</organism>
<dbReference type="GO" id="GO:0005615">
    <property type="term" value="C:extracellular space"/>
    <property type="evidence" value="ECO:0007669"/>
    <property type="project" value="TreeGrafter"/>
</dbReference>
<protein>
    <submittedName>
        <fullName evidence="6">Meteorin, glial cell differentiation regulator</fullName>
    </submittedName>
</protein>
<dbReference type="GO" id="GO:0010001">
    <property type="term" value="P:glial cell differentiation"/>
    <property type="evidence" value="ECO:0007669"/>
    <property type="project" value="TreeGrafter"/>
</dbReference>
<evidence type="ECO:0000256" key="1">
    <source>
        <dbReference type="ARBA" id="ARBA00004613"/>
    </source>
</evidence>
<comment type="subcellular location">
    <subcellularLocation>
        <location evidence="1">Secreted</location>
    </subcellularLocation>
</comment>
<keyword evidence="4" id="KW-0732">Signal</keyword>
<dbReference type="AlphaFoldDB" id="A0A8C3KK77"/>
<name>A0A8C3KK77_9CHAR</name>
<keyword evidence="5" id="KW-1015">Disulfide bond</keyword>
<dbReference type="GO" id="GO:0005179">
    <property type="term" value="F:hormone activity"/>
    <property type="evidence" value="ECO:0007669"/>
    <property type="project" value="TreeGrafter"/>
</dbReference>
<keyword evidence="7" id="KW-1185">Reference proteome</keyword>
<keyword evidence="3" id="KW-0964">Secreted</keyword>
<dbReference type="GO" id="GO:0050772">
    <property type="term" value="P:positive regulation of axonogenesis"/>
    <property type="evidence" value="ECO:0007669"/>
    <property type="project" value="TreeGrafter"/>
</dbReference>
<dbReference type="PANTHER" id="PTHR28593:SF2">
    <property type="entry name" value="METEORIN"/>
    <property type="match status" value="1"/>
</dbReference>
<comment type="similarity">
    <text evidence="2">Belongs to the meteorin family.</text>
</comment>
<dbReference type="Ensembl" id="ENSCPGT00000026812.1">
    <property type="protein sequence ID" value="ENSCPGP00000024548.1"/>
    <property type="gene ID" value="ENSCPGG00000016909.1"/>
</dbReference>
<dbReference type="Proteomes" id="UP000694419">
    <property type="component" value="Unplaced"/>
</dbReference>
<dbReference type="PANTHER" id="PTHR28593">
    <property type="entry name" value="METEORIN-LIKE PROTEIN"/>
    <property type="match status" value="1"/>
</dbReference>